<feature type="compositionally biased region" description="Basic and acidic residues" evidence="12">
    <location>
        <begin position="540"/>
        <end position="563"/>
    </location>
</feature>
<organism evidence="15 16">
    <name type="scientific">Cardiosporidium cionae</name>
    <dbReference type="NCBI Taxonomy" id="476202"/>
    <lineage>
        <taxon>Eukaryota</taxon>
        <taxon>Sar</taxon>
        <taxon>Alveolata</taxon>
        <taxon>Apicomplexa</taxon>
        <taxon>Aconoidasida</taxon>
        <taxon>Nephromycida</taxon>
        <taxon>Cardiosporidium</taxon>
    </lineage>
</organism>
<feature type="coiled-coil region" evidence="11">
    <location>
        <begin position="70"/>
        <end position="126"/>
    </location>
</feature>
<comment type="subcellular location">
    <subcellularLocation>
        <location evidence="2 10">Cytoplasm</location>
    </subcellularLocation>
    <subcellularLocation>
        <location evidence="1 10">Nucleus</location>
    </subcellularLocation>
</comment>
<dbReference type="PIRSF" id="PIRSF005290">
    <property type="entry name" value="NOT_su_3_5"/>
    <property type="match status" value="1"/>
</dbReference>
<protein>
    <submittedName>
        <fullName evidence="15">Not1 N-terminal domain, CCR4-Not complex component protein</fullName>
    </submittedName>
</protein>
<dbReference type="Gene3D" id="2.30.30.1020">
    <property type="entry name" value="CCR4-NOT complex subunit 2/3/5, C-terminal domain"/>
    <property type="match status" value="1"/>
</dbReference>
<evidence type="ECO:0000256" key="8">
    <source>
        <dbReference type="ARBA" id="ARBA00023163"/>
    </source>
</evidence>
<feature type="compositionally biased region" description="Acidic residues" evidence="12">
    <location>
        <begin position="425"/>
        <end position="444"/>
    </location>
</feature>
<evidence type="ECO:0000256" key="2">
    <source>
        <dbReference type="ARBA" id="ARBA00004496"/>
    </source>
</evidence>
<dbReference type="InterPro" id="IPR038635">
    <property type="entry name" value="CCR4-NOT_su2/3/5_C_sf"/>
</dbReference>
<keyword evidence="6" id="KW-0597">Phosphoprotein</keyword>
<evidence type="ECO:0000256" key="6">
    <source>
        <dbReference type="ARBA" id="ARBA00022553"/>
    </source>
</evidence>
<evidence type="ECO:0000256" key="1">
    <source>
        <dbReference type="ARBA" id="ARBA00004123"/>
    </source>
</evidence>
<feature type="compositionally biased region" description="Low complexity" evidence="12">
    <location>
        <begin position="318"/>
        <end position="329"/>
    </location>
</feature>
<dbReference type="InterPro" id="IPR040168">
    <property type="entry name" value="Not2/3/5"/>
</dbReference>
<comment type="caution">
    <text evidence="15">The sequence shown here is derived from an EMBL/GenBank/DDBJ whole genome shotgun (WGS) entry which is preliminary data.</text>
</comment>
<dbReference type="Pfam" id="PF04153">
    <property type="entry name" value="NOT2_3_5_C"/>
    <property type="match status" value="1"/>
</dbReference>
<proteinExistence type="inferred from homology"/>
<evidence type="ECO:0000259" key="14">
    <source>
        <dbReference type="Pfam" id="PF04153"/>
    </source>
</evidence>
<feature type="domain" description="CCR4-Not complex component Not N-terminal" evidence="13">
    <location>
        <begin position="33"/>
        <end position="260"/>
    </location>
</feature>
<feature type="region of interest" description="Disordered" evidence="12">
    <location>
        <begin position="318"/>
        <end position="337"/>
    </location>
</feature>
<dbReference type="EMBL" id="JADAQX010000496">
    <property type="protein sequence ID" value="KAF8820056.1"/>
    <property type="molecule type" value="Genomic_DNA"/>
</dbReference>
<feature type="region of interest" description="Disordered" evidence="12">
    <location>
        <begin position="537"/>
        <end position="585"/>
    </location>
</feature>
<keyword evidence="16" id="KW-1185">Reference proteome</keyword>
<dbReference type="InterPro" id="IPR007207">
    <property type="entry name" value="Not_N"/>
</dbReference>
<dbReference type="InterPro" id="IPR007282">
    <property type="entry name" value="NOT2/3/5_C"/>
</dbReference>
<evidence type="ECO:0000313" key="16">
    <source>
        <dbReference type="Proteomes" id="UP000823046"/>
    </source>
</evidence>
<evidence type="ECO:0000256" key="11">
    <source>
        <dbReference type="SAM" id="Coils"/>
    </source>
</evidence>
<evidence type="ECO:0000313" key="15">
    <source>
        <dbReference type="EMBL" id="KAF8820056.1"/>
    </source>
</evidence>
<gene>
    <name evidence="15" type="ORF">IE077_003630</name>
</gene>
<keyword evidence="4 10" id="KW-0963">Cytoplasm</keyword>
<dbReference type="Proteomes" id="UP000823046">
    <property type="component" value="Unassembled WGS sequence"/>
</dbReference>
<keyword evidence="5 10" id="KW-0678">Repressor</keyword>
<evidence type="ECO:0000256" key="9">
    <source>
        <dbReference type="ARBA" id="ARBA00023242"/>
    </source>
</evidence>
<dbReference type="PANTHER" id="PTHR23326">
    <property type="entry name" value="CCR4 NOT-RELATED"/>
    <property type="match status" value="1"/>
</dbReference>
<feature type="coiled-coil region" evidence="11">
    <location>
        <begin position="161"/>
        <end position="224"/>
    </location>
</feature>
<evidence type="ECO:0000256" key="12">
    <source>
        <dbReference type="SAM" id="MobiDB-lite"/>
    </source>
</evidence>
<evidence type="ECO:0000256" key="7">
    <source>
        <dbReference type="ARBA" id="ARBA00023015"/>
    </source>
</evidence>
<keyword evidence="11" id="KW-0175">Coiled coil</keyword>
<evidence type="ECO:0000256" key="10">
    <source>
        <dbReference type="PIRNR" id="PIRNR005290"/>
    </source>
</evidence>
<sequence>MQKKAWKVVASMALDCSPLFQIRILFFFNMSEKRRLQQDIEKTLKRVDDGIIEFEDICSKFHSCVSQAQKEKYEGELKREIKKLQRYRDTIKGWQASSDVKDKNPLEEARKRIEKEMEHFKLCERETKIKAFSKEGLAAKTKMDPHEEGRSRHRDWLNESISKLTSAMDTYEAEQETLTKKGKSKNPGRSTLLLKWIASHQFHLQKLQQVLRRLENDSLIVRRRSMPQLDELNDNITNYMDLVEQCDTVFGEEIYADLYLDDGIEETYGPFESYTNEEKSESAAESVKDKIEEISRTDEMKAASSTIVISSLSRNKGSSAASGRAADGSPSHEPLQSMPWMVETGASYASITSVGGRPEPYVKERYTASLLSPSSTSGISKGMAEEAMKAKGLLSTLMTASPRHKGEGQADDASESLPLLATFDLEESPTDGSDGEESASEEANDAWHDGEGHPEGESIPLNEKWMDATVREGDGLPRGLLSVPLYSPQGGAEMQPSSRRGEFSGISEEPHDEDVLSTIPEGTTSLLSTEGDIGTYLKEGMGEKRPCTSPIPKKESEGYEIEKPPTQQTDTSPPLHPLPLPDGTRRAADTMAHGSHGEVFIGRNSLPPGTLTNPPNGLLPSTGISSSQGLTTGPNVGQRSLEGMVAEEDSASSHLAWLQEQLKISYANSPMQADCDRRRHHIPRVPWMHPHPSFPLNPSINFDSSKFFERLNVDTLFLVFYYQQGTYQQFLAARELKKKSWRFHKQLLAWFQRHEEPRVATETSERGNWCSRVEADFLFEYIWLENESLD</sequence>
<reference evidence="15 16" key="1">
    <citation type="journal article" date="2020" name="bioRxiv">
        <title>Metabolic contributions of an alphaproteobacterial endosymbiont in the apicomplexan Cardiosporidium cionae.</title>
        <authorList>
            <person name="Hunter E.S."/>
            <person name="Paight C.J."/>
            <person name="Lane C.E."/>
        </authorList>
    </citation>
    <scope>NUCLEOTIDE SEQUENCE [LARGE SCALE GENOMIC DNA]</scope>
    <source>
        <strain evidence="15">ESH_2018</strain>
    </source>
</reference>
<keyword evidence="9 10" id="KW-0539">Nucleus</keyword>
<feature type="compositionally biased region" description="Basic and acidic residues" evidence="12">
    <location>
        <begin position="445"/>
        <end position="456"/>
    </location>
</feature>
<dbReference type="InterPro" id="IPR012270">
    <property type="entry name" value="CCR4-NOT_su3/5"/>
</dbReference>
<evidence type="ECO:0000259" key="13">
    <source>
        <dbReference type="Pfam" id="PF04065"/>
    </source>
</evidence>
<name>A0ABQ7J7T3_9APIC</name>
<evidence type="ECO:0000256" key="5">
    <source>
        <dbReference type="ARBA" id="ARBA00022491"/>
    </source>
</evidence>
<evidence type="ECO:0000256" key="3">
    <source>
        <dbReference type="ARBA" id="ARBA00007682"/>
    </source>
</evidence>
<dbReference type="Pfam" id="PF04065">
    <property type="entry name" value="Not3"/>
    <property type="match status" value="1"/>
</dbReference>
<evidence type="ECO:0000256" key="4">
    <source>
        <dbReference type="ARBA" id="ARBA00022490"/>
    </source>
</evidence>
<keyword evidence="7 10" id="KW-0805">Transcription regulation</keyword>
<comment type="similarity">
    <text evidence="3 10">Belongs to the CNOT2/3/5 family.</text>
</comment>
<feature type="region of interest" description="Disordered" evidence="12">
    <location>
        <begin position="425"/>
        <end position="459"/>
    </location>
</feature>
<accession>A0ABQ7J7T3</accession>
<feature type="region of interest" description="Disordered" evidence="12">
    <location>
        <begin position="489"/>
        <end position="517"/>
    </location>
</feature>
<feature type="domain" description="NOT2/NOT3/NOT5 C-terminal" evidence="14">
    <location>
        <begin position="666"/>
        <end position="770"/>
    </location>
</feature>
<keyword evidence="8 10" id="KW-0804">Transcription</keyword>